<comment type="similarity">
    <text evidence="1">Belongs to the NAD(P)-dependent epimerase/dehydratase family.</text>
</comment>
<dbReference type="Gene3D" id="3.40.50.720">
    <property type="entry name" value="NAD(P)-binding Rossmann-like Domain"/>
    <property type="match status" value="1"/>
</dbReference>
<organism evidence="3">
    <name type="scientific">freshwater metagenome</name>
    <dbReference type="NCBI Taxonomy" id="449393"/>
    <lineage>
        <taxon>unclassified sequences</taxon>
        <taxon>metagenomes</taxon>
        <taxon>ecological metagenomes</taxon>
    </lineage>
</organism>
<evidence type="ECO:0000256" key="1">
    <source>
        <dbReference type="ARBA" id="ARBA00007637"/>
    </source>
</evidence>
<gene>
    <name evidence="3" type="ORF">UFOPK2292_00446</name>
</gene>
<proteinExistence type="inferred from homology"/>
<dbReference type="AlphaFoldDB" id="A0A6J6LQ04"/>
<sequence length="309" mass="32953">MSERFLVTGANGCIGAWVVKQLLEQGIEVTAFDLKADEHRHLLINNGSMPKAKWAFGDLTVAQDVENAMAGVTHVVHLAALQVPFCRANPALGASVNVVGTVNIFEAAKKLGVKNISHASSIAVFGLAADYPDEKLSLDAQRLPTTLYGVYKTAAEDVAKVYWNEYGIRSVGLRPHTVFGPGRDQGMTSQPSVAIEKATKKEKFHVEYGGVLDFQYAPDVAAAFILAARTNVDGAPVVNINGHVVGVSDFVEIVKAVSGFGDLTYGTNQLPVVYSADAQDWIDLASPPPATDLQIAIAESLEVFSKSAL</sequence>
<dbReference type="CDD" id="cd08946">
    <property type="entry name" value="SDR_e"/>
    <property type="match status" value="1"/>
</dbReference>
<dbReference type="Pfam" id="PF01370">
    <property type="entry name" value="Epimerase"/>
    <property type="match status" value="1"/>
</dbReference>
<evidence type="ECO:0000313" key="3">
    <source>
        <dbReference type="EMBL" id="CAB4663967.1"/>
    </source>
</evidence>
<reference evidence="3" key="1">
    <citation type="submission" date="2020-05" db="EMBL/GenBank/DDBJ databases">
        <authorList>
            <person name="Chiriac C."/>
            <person name="Salcher M."/>
            <person name="Ghai R."/>
            <person name="Kavagutti S V."/>
        </authorList>
    </citation>
    <scope>NUCLEOTIDE SEQUENCE</scope>
</reference>
<dbReference type="InterPro" id="IPR036291">
    <property type="entry name" value="NAD(P)-bd_dom_sf"/>
</dbReference>
<feature type="domain" description="NAD-dependent epimerase/dehydratase" evidence="2">
    <location>
        <begin position="6"/>
        <end position="240"/>
    </location>
</feature>
<dbReference type="EMBL" id="CAEZWU010000047">
    <property type="protein sequence ID" value="CAB4663967.1"/>
    <property type="molecule type" value="Genomic_DNA"/>
</dbReference>
<dbReference type="PANTHER" id="PTHR43000">
    <property type="entry name" value="DTDP-D-GLUCOSE 4,6-DEHYDRATASE-RELATED"/>
    <property type="match status" value="1"/>
</dbReference>
<dbReference type="InterPro" id="IPR001509">
    <property type="entry name" value="Epimerase_deHydtase"/>
</dbReference>
<protein>
    <submittedName>
        <fullName evidence="3">Unannotated protein</fullName>
    </submittedName>
</protein>
<accession>A0A6J6LQ04</accession>
<evidence type="ECO:0000259" key="2">
    <source>
        <dbReference type="Pfam" id="PF01370"/>
    </source>
</evidence>
<name>A0A6J6LQ04_9ZZZZ</name>
<dbReference type="SUPFAM" id="SSF51735">
    <property type="entry name" value="NAD(P)-binding Rossmann-fold domains"/>
    <property type="match status" value="1"/>
</dbReference>